<sequence length="112" mass="13235">MGKKSEDDYVENCPISNVQKIVRGKWTMVIVFFLSQGTLRFGELSRKIPQVTQANLTKELRTLEEYRIIHREIYKEVPPKVEYSLTELGIKFLPVLKSLEKWAIEYEKMLKQ</sequence>
<dbReference type="InterPro" id="IPR036388">
    <property type="entry name" value="WH-like_DNA-bd_sf"/>
</dbReference>
<keyword evidence="3" id="KW-0804">Transcription</keyword>
<name>A0ABY7A829_9FIRM</name>
<evidence type="ECO:0000259" key="4">
    <source>
        <dbReference type="PROSITE" id="PS51118"/>
    </source>
</evidence>
<feature type="domain" description="HTH hxlR-type" evidence="4">
    <location>
        <begin position="13"/>
        <end position="111"/>
    </location>
</feature>
<evidence type="ECO:0000313" key="6">
    <source>
        <dbReference type="Proteomes" id="UP001163115"/>
    </source>
</evidence>
<dbReference type="InterPro" id="IPR002577">
    <property type="entry name" value="HTH_HxlR"/>
</dbReference>
<evidence type="ECO:0000256" key="2">
    <source>
        <dbReference type="ARBA" id="ARBA00023125"/>
    </source>
</evidence>
<dbReference type="Proteomes" id="UP001163115">
    <property type="component" value="Chromosome"/>
</dbReference>
<keyword evidence="6" id="KW-1185">Reference proteome</keyword>
<gene>
    <name evidence="5" type="ORF">OW255_13870</name>
</gene>
<proteinExistence type="predicted"/>
<protein>
    <submittedName>
        <fullName evidence="5">Helix-turn-helix domain-containing protein</fullName>
    </submittedName>
</protein>
<dbReference type="RefSeq" id="WP_024835156.1">
    <property type="nucleotide sequence ID" value="NZ_CP113524.1"/>
</dbReference>
<dbReference type="Pfam" id="PF01638">
    <property type="entry name" value="HxlR"/>
    <property type="match status" value="1"/>
</dbReference>
<keyword evidence="1" id="KW-0805">Transcription regulation</keyword>
<dbReference type="SUPFAM" id="SSF46785">
    <property type="entry name" value="Winged helix' DNA-binding domain"/>
    <property type="match status" value="1"/>
</dbReference>
<accession>A0ABY7A829</accession>
<dbReference type="EMBL" id="CP113524">
    <property type="protein sequence ID" value="WAJ22652.1"/>
    <property type="molecule type" value="Genomic_DNA"/>
</dbReference>
<dbReference type="Gene3D" id="1.10.10.10">
    <property type="entry name" value="Winged helix-like DNA-binding domain superfamily/Winged helix DNA-binding domain"/>
    <property type="match status" value="1"/>
</dbReference>
<keyword evidence="2" id="KW-0238">DNA-binding</keyword>
<organism evidence="5 6">
    <name type="scientific">Lacrimispora xylanolytica</name>
    <dbReference type="NCBI Taxonomy" id="29375"/>
    <lineage>
        <taxon>Bacteria</taxon>
        <taxon>Bacillati</taxon>
        <taxon>Bacillota</taxon>
        <taxon>Clostridia</taxon>
        <taxon>Lachnospirales</taxon>
        <taxon>Lachnospiraceae</taxon>
        <taxon>Lacrimispora</taxon>
    </lineage>
</organism>
<dbReference type="PROSITE" id="PS51118">
    <property type="entry name" value="HTH_HXLR"/>
    <property type="match status" value="1"/>
</dbReference>
<dbReference type="InterPro" id="IPR036390">
    <property type="entry name" value="WH_DNA-bd_sf"/>
</dbReference>
<evidence type="ECO:0000313" key="5">
    <source>
        <dbReference type="EMBL" id="WAJ22652.1"/>
    </source>
</evidence>
<dbReference type="PANTHER" id="PTHR33204:SF29">
    <property type="entry name" value="TRANSCRIPTIONAL REGULATOR"/>
    <property type="match status" value="1"/>
</dbReference>
<dbReference type="PANTHER" id="PTHR33204">
    <property type="entry name" value="TRANSCRIPTIONAL REGULATOR, MARR FAMILY"/>
    <property type="match status" value="1"/>
</dbReference>
<reference evidence="5" key="1">
    <citation type="submission" date="2022-11" db="EMBL/GenBank/DDBJ databases">
        <title>Lacrimispora xylanolytica sy1, complete genome.</title>
        <authorList>
            <person name="Choi S."/>
        </authorList>
    </citation>
    <scope>NUCLEOTIDE SEQUENCE</scope>
    <source>
        <strain evidence="5">Sy1</strain>
    </source>
</reference>
<evidence type="ECO:0000256" key="3">
    <source>
        <dbReference type="ARBA" id="ARBA00023163"/>
    </source>
</evidence>
<evidence type="ECO:0000256" key="1">
    <source>
        <dbReference type="ARBA" id="ARBA00023015"/>
    </source>
</evidence>